<name>A0ACB8B196_9AGAM</name>
<organism evidence="1 2">
    <name type="scientific">Leucogyrophana mollusca</name>
    <dbReference type="NCBI Taxonomy" id="85980"/>
    <lineage>
        <taxon>Eukaryota</taxon>
        <taxon>Fungi</taxon>
        <taxon>Dikarya</taxon>
        <taxon>Basidiomycota</taxon>
        <taxon>Agaricomycotina</taxon>
        <taxon>Agaricomycetes</taxon>
        <taxon>Agaricomycetidae</taxon>
        <taxon>Boletales</taxon>
        <taxon>Boletales incertae sedis</taxon>
        <taxon>Leucogyrophana</taxon>
    </lineage>
</organism>
<dbReference type="EMBL" id="MU266706">
    <property type="protein sequence ID" value="KAH7919009.1"/>
    <property type="molecule type" value="Genomic_DNA"/>
</dbReference>
<evidence type="ECO:0000313" key="1">
    <source>
        <dbReference type="EMBL" id="KAH7919009.1"/>
    </source>
</evidence>
<accession>A0ACB8B196</accession>
<reference evidence="1" key="1">
    <citation type="journal article" date="2021" name="New Phytol.">
        <title>Evolutionary innovations through gain and loss of genes in the ectomycorrhizal Boletales.</title>
        <authorList>
            <person name="Wu G."/>
            <person name="Miyauchi S."/>
            <person name="Morin E."/>
            <person name="Kuo A."/>
            <person name="Drula E."/>
            <person name="Varga T."/>
            <person name="Kohler A."/>
            <person name="Feng B."/>
            <person name="Cao Y."/>
            <person name="Lipzen A."/>
            <person name="Daum C."/>
            <person name="Hundley H."/>
            <person name="Pangilinan J."/>
            <person name="Johnson J."/>
            <person name="Barry K."/>
            <person name="LaButti K."/>
            <person name="Ng V."/>
            <person name="Ahrendt S."/>
            <person name="Min B."/>
            <person name="Choi I.G."/>
            <person name="Park H."/>
            <person name="Plett J.M."/>
            <person name="Magnuson J."/>
            <person name="Spatafora J.W."/>
            <person name="Nagy L.G."/>
            <person name="Henrissat B."/>
            <person name="Grigoriev I.V."/>
            <person name="Yang Z.L."/>
            <person name="Xu J."/>
            <person name="Martin F.M."/>
        </authorList>
    </citation>
    <scope>NUCLEOTIDE SEQUENCE</scope>
    <source>
        <strain evidence="1">KUC20120723A-06</strain>
    </source>
</reference>
<dbReference type="Proteomes" id="UP000790709">
    <property type="component" value="Unassembled WGS sequence"/>
</dbReference>
<comment type="caution">
    <text evidence="1">The sequence shown here is derived from an EMBL/GenBank/DDBJ whole genome shotgun (WGS) entry which is preliminary data.</text>
</comment>
<sequence length="446" mass="50964">MRPSTIVVLDNGASTIKAGEAPEDVIIVRIIPNAVVRSKGDKTTYFGHEMERCRDYSALHYRLPFEKGYLIDWDAQKAVWDGVFSSEILGVDTTESSLLITEPYFNLPNIQEVYDQFIFEEYEFHSYYRCTPASLIPFGQLFSSDTAPPAECLLVVDSGFSFTHVVPIIDRQIQWYAVKRLDVGGKLLTNQLKEVVSYRQWNMMDETYIMNHAKESCCYVSTNFLEDLETCRSKPKRNPIVKEYILPNFSINRNGRIRQPKDELAPTDQVLVMENERFTIPELLFRPDDIGLGQSGLSATIAASIMLLPSDLQGMFWANIGLIGGNTKFEGFYDRLCSELRSLAPVEFEVNVWQCASPITETFHSACSFVKDPEFFDHVVTRTEYMESGINASRRKFRDWQTSGENTKESEKGKAKEGLDDEDTVQISRKPSRARVRTNTTSTRRR</sequence>
<protein>
    <submittedName>
        <fullName evidence="1">Actin-domain-containing protein</fullName>
    </submittedName>
</protein>
<evidence type="ECO:0000313" key="2">
    <source>
        <dbReference type="Proteomes" id="UP000790709"/>
    </source>
</evidence>
<keyword evidence="2" id="KW-1185">Reference proteome</keyword>
<proteinExistence type="predicted"/>
<gene>
    <name evidence="1" type="ORF">BV22DRAFT_1023741</name>
</gene>